<proteinExistence type="predicted"/>
<organism evidence="2 3">
    <name type="scientific">Didymella pomorum</name>
    <dbReference type="NCBI Taxonomy" id="749634"/>
    <lineage>
        <taxon>Eukaryota</taxon>
        <taxon>Fungi</taxon>
        <taxon>Dikarya</taxon>
        <taxon>Ascomycota</taxon>
        <taxon>Pezizomycotina</taxon>
        <taxon>Dothideomycetes</taxon>
        <taxon>Pleosporomycetidae</taxon>
        <taxon>Pleosporales</taxon>
        <taxon>Pleosporineae</taxon>
        <taxon>Didymellaceae</taxon>
        <taxon>Didymella</taxon>
    </lineage>
</organism>
<feature type="compositionally biased region" description="Low complexity" evidence="1">
    <location>
        <begin position="34"/>
        <end position="49"/>
    </location>
</feature>
<gene>
    <name evidence="2" type="ORF">N0V91_011052</name>
</gene>
<name>A0A9W8YY66_9PLEO</name>
<evidence type="ECO:0000256" key="1">
    <source>
        <dbReference type="SAM" id="MobiDB-lite"/>
    </source>
</evidence>
<keyword evidence="3" id="KW-1185">Reference proteome</keyword>
<evidence type="ECO:0000313" key="3">
    <source>
        <dbReference type="Proteomes" id="UP001140510"/>
    </source>
</evidence>
<evidence type="ECO:0000313" key="2">
    <source>
        <dbReference type="EMBL" id="KAJ4395116.1"/>
    </source>
</evidence>
<dbReference type="AlphaFoldDB" id="A0A9W8YY66"/>
<sequence>MPSIKSAKVRAVVTRSAPYPASKPTNNTANRENALPLDSASPAATPLPASKDKPAAKKTAAKKTSAPKKDTATRVRLDLPDSYLDIELEEAAAVIRRKLNALLDKKVYIPGSNTVFNKTNLSKELCKIAEDHPTIESSAGTRSKGPSAHAITIFLKKSGNMSGGDSQTFYYGTMLLEKLRIWNGEKKSKAREEAEDR</sequence>
<dbReference type="OrthoDB" id="2592504at2759"/>
<protein>
    <submittedName>
        <fullName evidence="2">Uncharacterized protein</fullName>
    </submittedName>
</protein>
<accession>A0A9W8YY66</accession>
<dbReference type="Proteomes" id="UP001140510">
    <property type="component" value="Unassembled WGS sequence"/>
</dbReference>
<feature type="region of interest" description="Disordered" evidence="1">
    <location>
        <begin position="1"/>
        <end position="73"/>
    </location>
</feature>
<comment type="caution">
    <text evidence="2">The sequence shown here is derived from an EMBL/GenBank/DDBJ whole genome shotgun (WGS) entry which is preliminary data.</text>
</comment>
<dbReference type="EMBL" id="JAPEVA010000175">
    <property type="protein sequence ID" value="KAJ4395116.1"/>
    <property type="molecule type" value="Genomic_DNA"/>
</dbReference>
<reference evidence="2" key="1">
    <citation type="submission" date="2022-10" db="EMBL/GenBank/DDBJ databases">
        <title>Tapping the CABI collections for fungal endophytes: first genome assemblies for Collariella, Neodidymelliopsis, Ascochyta clinopodiicola, Didymella pomorum, Didymosphaeria variabile, Neocosmospora piperis and Neocucurbitaria cava.</title>
        <authorList>
            <person name="Hill R."/>
        </authorList>
    </citation>
    <scope>NUCLEOTIDE SEQUENCE</scope>
    <source>
        <strain evidence="2">IMI 355091</strain>
    </source>
</reference>